<feature type="transmembrane region" description="Helical" evidence="2">
    <location>
        <begin position="70"/>
        <end position="92"/>
    </location>
</feature>
<feature type="region of interest" description="Disordered" evidence="1">
    <location>
        <begin position="195"/>
        <end position="235"/>
    </location>
</feature>
<dbReference type="InterPro" id="IPR021213">
    <property type="entry name" value="DUF2567"/>
</dbReference>
<sequence length="235" mass="24273">MTATAARAEPAAPRVTRSRAAMIVAGGLAAAGLPIGALWAWIAPPIHGVVALTRGGERVQAYLGNEADHFFVAPFLLLGILGVVAVVSAALAWQWRAHRGPGMVAALSVGLTAGAGLAALTGAALVHRRYGTIDVDGAPVSPEHRVHYVAEGPPVFFGHTPLQIAATLLLPAATAALVYGLCATWSSHDDLAGYPPEPAVRNNPAVQRGSTEESRSWDGRIDPAVTAEDGPSPRR</sequence>
<feature type="transmembrane region" description="Helical" evidence="2">
    <location>
        <begin position="162"/>
        <end position="182"/>
    </location>
</feature>
<proteinExistence type="predicted"/>
<keyword evidence="2" id="KW-1133">Transmembrane helix</keyword>
<keyword evidence="2" id="KW-0812">Transmembrane</keyword>
<comment type="caution">
    <text evidence="3">The sequence shown here is derived from an EMBL/GenBank/DDBJ whole genome shotgun (WGS) entry which is preliminary data.</text>
</comment>
<reference evidence="3 4" key="1">
    <citation type="submission" date="2020-01" db="EMBL/GenBank/DDBJ databases">
        <authorList>
            <person name="Sanchez-Estrada R."/>
            <person name="Gonzalez-Y-Merchand J.A."/>
            <person name="Rivera-Gutierrez S."/>
        </authorList>
    </citation>
    <scope>NUCLEOTIDE SEQUENCE [LARGE SCALE GENOMIC DNA]</scope>
    <source>
        <strain evidence="3 4">CST 7247</strain>
    </source>
</reference>
<evidence type="ECO:0000256" key="2">
    <source>
        <dbReference type="SAM" id="Phobius"/>
    </source>
</evidence>
<keyword evidence="2" id="KW-0472">Membrane</keyword>
<feature type="transmembrane region" description="Helical" evidence="2">
    <location>
        <begin position="20"/>
        <end position="42"/>
    </location>
</feature>
<dbReference type="Proteomes" id="UP000466523">
    <property type="component" value="Unassembled WGS sequence"/>
</dbReference>
<evidence type="ECO:0000313" key="3">
    <source>
        <dbReference type="EMBL" id="NDJ90977.1"/>
    </source>
</evidence>
<dbReference type="RefSeq" id="WP_162112875.1">
    <property type="nucleotide sequence ID" value="NZ_JAACYR010000070.1"/>
</dbReference>
<protein>
    <submittedName>
        <fullName evidence="3">DUF2567 domain-containing protein</fullName>
    </submittedName>
</protein>
<name>A0A7K3LF46_9MYCO</name>
<dbReference type="Pfam" id="PF10821">
    <property type="entry name" value="DUF2567"/>
    <property type="match status" value="1"/>
</dbReference>
<feature type="transmembrane region" description="Helical" evidence="2">
    <location>
        <begin position="104"/>
        <end position="126"/>
    </location>
</feature>
<accession>A0A7K3LF46</accession>
<dbReference type="AlphaFoldDB" id="A0A7K3LF46"/>
<evidence type="ECO:0000256" key="1">
    <source>
        <dbReference type="SAM" id="MobiDB-lite"/>
    </source>
</evidence>
<dbReference type="EMBL" id="JAACYR010000070">
    <property type="protein sequence ID" value="NDJ90977.1"/>
    <property type="molecule type" value="Genomic_DNA"/>
</dbReference>
<gene>
    <name evidence="3" type="ORF">GWR20_17790</name>
</gene>
<evidence type="ECO:0000313" key="4">
    <source>
        <dbReference type="Proteomes" id="UP000466523"/>
    </source>
</evidence>
<feature type="compositionally biased region" description="Basic and acidic residues" evidence="1">
    <location>
        <begin position="210"/>
        <end position="221"/>
    </location>
</feature>
<organism evidence="3 4">
    <name type="scientific">Mycolicibacter kumamotonensis</name>
    <dbReference type="NCBI Taxonomy" id="354243"/>
    <lineage>
        <taxon>Bacteria</taxon>
        <taxon>Bacillati</taxon>
        <taxon>Actinomycetota</taxon>
        <taxon>Actinomycetes</taxon>
        <taxon>Mycobacteriales</taxon>
        <taxon>Mycobacteriaceae</taxon>
        <taxon>Mycolicibacter</taxon>
    </lineage>
</organism>